<evidence type="ECO:0000256" key="1">
    <source>
        <dbReference type="ARBA" id="ARBA00023015"/>
    </source>
</evidence>
<keyword evidence="1" id="KW-0805">Transcription regulation</keyword>
<keyword evidence="3" id="KW-0804">Transcription</keyword>
<dbReference type="PROSITE" id="PS50977">
    <property type="entry name" value="HTH_TETR_2"/>
    <property type="match status" value="1"/>
</dbReference>
<evidence type="ECO:0000313" key="7">
    <source>
        <dbReference type="Proteomes" id="UP001343724"/>
    </source>
</evidence>
<feature type="DNA-binding region" description="H-T-H motif" evidence="4">
    <location>
        <begin position="29"/>
        <end position="48"/>
    </location>
</feature>
<dbReference type="Pfam" id="PF00440">
    <property type="entry name" value="TetR_N"/>
    <property type="match status" value="1"/>
</dbReference>
<dbReference type="PRINTS" id="PR00455">
    <property type="entry name" value="HTHTETR"/>
</dbReference>
<name>A0ABU6IVT5_9ACTN</name>
<sequence length="210" mass="22498">MGNRPVVSKEQILDAAYEIATTQGLGALSIRAVAAACGVAVGTVYNSYPTKSELVNDVVGRFWQRALSGCMGVAGEAAEGEVAGDVGDFGARDAAASGCDDFVAFCRRLSGEMSRALEEFRADFLDGLTALGSYDLAVARRREAASFAHVRRGLQVALERDSAVCREKLVGALTPDRVCDLVWETMVDAARHKKPLDETLFSLLRDALYD</sequence>
<evidence type="ECO:0000256" key="4">
    <source>
        <dbReference type="PROSITE-ProRule" id="PRU00335"/>
    </source>
</evidence>
<dbReference type="Gene3D" id="1.10.357.10">
    <property type="entry name" value="Tetracycline Repressor, domain 2"/>
    <property type="match status" value="1"/>
</dbReference>
<dbReference type="Proteomes" id="UP001343724">
    <property type="component" value="Unassembled WGS sequence"/>
</dbReference>
<evidence type="ECO:0000259" key="5">
    <source>
        <dbReference type="PROSITE" id="PS50977"/>
    </source>
</evidence>
<dbReference type="SUPFAM" id="SSF46689">
    <property type="entry name" value="Homeodomain-like"/>
    <property type="match status" value="1"/>
</dbReference>
<dbReference type="InterPro" id="IPR050109">
    <property type="entry name" value="HTH-type_TetR-like_transc_reg"/>
</dbReference>
<dbReference type="PANTHER" id="PTHR30055:SF234">
    <property type="entry name" value="HTH-TYPE TRANSCRIPTIONAL REGULATOR BETI"/>
    <property type="match status" value="1"/>
</dbReference>
<keyword evidence="2 4" id="KW-0238">DNA-binding</keyword>
<organism evidence="6 7">
    <name type="scientific">Adlercreutzia shanghongiae</name>
    <dbReference type="NCBI Taxonomy" id="3111773"/>
    <lineage>
        <taxon>Bacteria</taxon>
        <taxon>Bacillati</taxon>
        <taxon>Actinomycetota</taxon>
        <taxon>Coriobacteriia</taxon>
        <taxon>Eggerthellales</taxon>
        <taxon>Eggerthellaceae</taxon>
        <taxon>Adlercreutzia</taxon>
    </lineage>
</organism>
<proteinExistence type="predicted"/>
<evidence type="ECO:0000256" key="2">
    <source>
        <dbReference type="ARBA" id="ARBA00023125"/>
    </source>
</evidence>
<protein>
    <submittedName>
        <fullName evidence="6">TetR family transcriptional regulator</fullName>
    </submittedName>
</protein>
<keyword evidence="7" id="KW-1185">Reference proteome</keyword>
<comment type="caution">
    <text evidence="6">The sequence shown here is derived from an EMBL/GenBank/DDBJ whole genome shotgun (WGS) entry which is preliminary data.</text>
</comment>
<dbReference type="InterPro" id="IPR001647">
    <property type="entry name" value="HTH_TetR"/>
</dbReference>
<dbReference type="InterPro" id="IPR009057">
    <property type="entry name" value="Homeodomain-like_sf"/>
</dbReference>
<dbReference type="PANTHER" id="PTHR30055">
    <property type="entry name" value="HTH-TYPE TRANSCRIPTIONAL REGULATOR RUTR"/>
    <property type="match status" value="1"/>
</dbReference>
<gene>
    <name evidence="6" type="ORF">VJ920_01305</name>
</gene>
<evidence type="ECO:0000256" key="3">
    <source>
        <dbReference type="ARBA" id="ARBA00023163"/>
    </source>
</evidence>
<feature type="domain" description="HTH tetR-type" evidence="5">
    <location>
        <begin position="6"/>
        <end position="66"/>
    </location>
</feature>
<dbReference type="EMBL" id="JAYMFH010000001">
    <property type="protein sequence ID" value="MEC4293944.1"/>
    <property type="molecule type" value="Genomic_DNA"/>
</dbReference>
<accession>A0ABU6IVT5</accession>
<evidence type="ECO:0000313" key="6">
    <source>
        <dbReference type="EMBL" id="MEC4293944.1"/>
    </source>
</evidence>
<dbReference type="RefSeq" id="WP_326438564.1">
    <property type="nucleotide sequence ID" value="NZ_JAYMFH010000001.1"/>
</dbReference>
<reference evidence="6 7" key="1">
    <citation type="submission" date="2024-01" db="EMBL/GenBank/DDBJ databases">
        <title>novel species in genus Adlercreutzia.</title>
        <authorList>
            <person name="Liu X."/>
        </authorList>
    </citation>
    <scope>NUCLEOTIDE SEQUENCE [LARGE SCALE GENOMIC DNA]</scope>
    <source>
        <strain evidence="6 7">R22</strain>
    </source>
</reference>